<accession>A0AB36FL83</accession>
<evidence type="ECO:0000313" key="2">
    <source>
        <dbReference type="Proteomes" id="UP000095392"/>
    </source>
</evidence>
<organism evidence="1 2">
    <name type="scientific">Alteromonas macleodii</name>
    <name type="common">Pseudoalteromonas macleodii</name>
    <dbReference type="NCBI Taxonomy" id="28108"/>
    <lineage>
        <taxon>Bacteria</taxon>
        <taxon>Pseudomonadati</taxon>
        <taxon>Pseudomonadota</taxon>
        <taxon>Gammaproteobacteria</taxon>
        <taxon>Alteromonadales</taxon>
        <taxon>Alteromonadaceae</taxon>
        <taxon>Alteromonas/Salinimonas group</taxon>
        <taxon>Alteromonas</taxon>
    </lineage>
</organism>
<proteinExistence type="predicted"/>
<gene>
    <name evidence="1" type="ORF">BFV95_4509</name>
</gene>
<dbReference type="AlphaFoldDB" id="A0AB36FL83"/>
<dbReference type="Proteomes" id="UP000095392">
    <property type="component" value="Unassembled WGS sequence"/>
</dbReference>
<sequence length="126" mass="11946">MSFAEKAGAMAVGTLVGGASGGIGTLINMAKGAGTVASLTTGALAGGGSEATTQLINGQEMDGVAIAGAALEGAVAAVSGNVVAGVTVQGNAKSQVAQEVKEQATAIVETATAGLVQMGVDELQKD</sequence>
<keyword evidence="2" id="KW-1185">Reference proteome</keyword>
<name>A0AB36FL83_ALTMA</name>
<dbReference type="EMBL" id="MIPY01000054">
    <property type="protein sequence ID" value="OES24949.1"/>
    <property type="molecule type" value="Genomic_DNA"/>
</dbReference>
<reference evidence="1 2" key="1">
    <citation type="submission" date="2016-09" db="EMBL/GenBank/DDBJ databases">
        <title>Draft Genome Sequence of four Alteromonas macleodii strains isolated from copper coupons and grown long-term at elevated copper levels.</title>
        <authorList>
            <person name="Cusick K."/>
            <person name="Dale J."/>
            <person name="Little B."/>
            <person name="Biffinger J."/>
        </authorList>
    </citation>
    <scope>NUCLEOTIDE SEQUENCE [LARGE SCALE GENOMIC DNA]</scope>
    <source>
        <strain evidence="1 2">KCP01</strain>
    </source>
</reference>
<evidence type="ECO:0000313" key="1">
    <source>
        <dbReference type="EMBL" id="OES24949.1"/>
    </source>
</evidence>
<protein>
    <submittedName>
        <fullName evidence="1">Uncharacterized protein</fullName>
    </submittedName>
</protein>
<comment type="caution">
    <text evidence="1">The sequence shown here is derived from an EMBL/GenBank/DDBJ whole genome shotgun (WGS) entry which is preliminary data.</text>
</comment>